<sequence length="479" mass="55549">MKKSEIKEIIFLISIFITAFFLRTYKIDNPVADWHSWRQADTAAVARNFATEDFNIFYPRSQIEDLDNPNRYFLNEFPLYNAVVALFYQSFGVQEKLARLVSVFVSSLTVVFLYLLAKQYSSKLIAFLSALFYAVLPYNIYYGRVIMPDPTFIFFSVLSLYLITLWLNKEKRSLALVSGFSLALAMLTKPYAIFLGIPIAYLVFKKWGIKSFKKLDVYLLALIGLIPLGLWRYHINLHPEGMFGSKWLINSTNIRFKGAFFRWIIFDRLNRLILATGGFVLFFQGLVSKRDNKEGLFYLTWLLSAAAYISYFAMGNVTHDYYQMPIVPVACIFMAKGFDVLWQKAKDGFSTLFNRGIAISLVLIMLAFGWYEVRGFFNINRWEIVEAGQAVDQLTPQESKIIAPYDWDPAFLYQTNRNGWPVLRNKDELQEYILRGATYYVSVDFNDQTNTLKNACSVLKETEKFIIIDLQECDFAKIK</sequence>
<dbReference type="Pfam" id="PF13231">
    <property type="entry name" value="PMT_2"/>
    <property type="match status" value="1"/>
</dbReference>
<feature type="transmembrane region" description="Helical" evidence="8">
    <location>
        <begin position="295"/>
        <end position="315"/>
    </location>
</feature>
<evidence type="ECO:0000256" key="2">
    <source>
        <dbReference type="ARBA" id="ARBA00022475"/>
    </source>
</evidence>
<keyword evidence="6 8" id="KW-1133">Transmembrane helix</keyword>
<feature type="transmembrane region" description="Helical" evidence="8">
    <location>
        <begin position="150"/>
        <end position="167"/>
    </location>
</feature>
<feature type="transmembrane region" description="Helical" evidence="8">
    <location>
        <begin position="352"/>
        <end position="371"/>
    </location>
</feature>
<feature type="transmembrane region" description="Helical" evidence="8">
    <location>
        <begin position="174"/>
        <end position="197"/>
    </location>
</feature>
<evidence type="ECO:0000256" key="4">
    <source>
        <dbReference type="ARBA" id="ARBA00022679"/>
    </source>
</evidence>
<name>A0A2H0W927_9BACT</name>
<evidence type="ECO:0000259" key="9">
    <source>
        <dbReference type="Pfam" id="PF13231"/>
    </source>
</evidence>
<feature type="transmembrane region" description="Helical" evidence="8">
    <location>
        <begin position="272"/>
        <end position="288"/>
    </location>
</feature>
<dbReference type="InterPro" id="IPR038731">
    <property type="entry name" value="RgtA/B/C-like"/>
</dbReference>
<keyword evidence="7 8" id="KW-0472">Membrane</keyword>
<dbReference type="GO" id="GO:0009103">
    <property type="term" value="P:lipopolysaccharide biosynthetic process"/>
    <property type="evidence" value="ECO:0007669"/>
    <property type="project" value="UniProtKB-ARBA"/>
</dbReference>
<dbReference type="EMBL" id="PEZT01000016">
    <property type="protein sequence ID" value="PIS09170.1"/>
    <property type="molecule type" value="Genomic_DNA"/>
</dbReference>
<dbReference type="GO" id="GO:0005886">
    <property type="term" value="C:plasma membrane"/>
    <property type="evidence" value="ECO:0007669"/>
    <property type="project" value="UniProtKB-SubCell"/>
</dbReference>
<dbReference type="PANTHER" id="PTHR33908">
    <property type="entry name" value="MANNOSYLTRANSFERASE YKCB-RELATED"/>
    <property type="match status" value="1"/>
</dbReference>
<evidence type="ECO:0000256" key="5">
    <source>
        <dbReference type="ARBA" id="ARBA00022692"/>
    </source>
</evidence>
<evidence type="ECO:0000256" key="3">
    <source>
        <dbReference type="ARBA" id="ARBA00022676"/>
    </source>
</evidence>
<comment type="caution">
    <text evidence="10">The sequence shown here is derived from an EMBL/GenBank/DDBJ whole genome shotgun (WGS) entry which is preliminary data.</text>
</comment>
<protein>
    <recommendedName>
        <fullName evidence="9">Glycosyltransferase RgtA/B/C/D-like domain-containing protein</fullName>
    </recommendedName>
</protein>
<comment type="subcellular location">
    <subcellularLocation>
        <location evidence="1">Cell membrane</location>
        <topology evidence="1">Multi-pass membrane protein</topology>
    </subcellularLocation>
</comment>
<gene>
    <name evidence="10" type="ORF">COT75_02835</name>
</gene>
<feature type="transmembrane region" description="Helical" evidence="8">
    <location>
        <begin position="124"/>
        <end position="144"/>
    </location>
</feature>
<reference evidence="11" key="1">
    <citation type="submission" date="2017-09" db="EMBL/GenBank/DDBJ databases">
        <title>Depth-based differentiation of microbial function through sediment-hosted aquifers and enrichment of novel symbionts in the deep terrestrial subsurface.</title>
        <authorList>
            <person name="Probst A.J."/>
            <person name="Ladd B."/>
            <person name="Jarett J.K."/>
            <person name="Geller-Mcgrath D.E."/>
            <person name="Sieber C.M.K."/>
            <person name="Emerson J.B."/>
            <person name="Anantharaman K."/>
            <person name="Thomas B.C."/>
            <person name="Malmstrom R."/>
            <person name="Stieglmeier M."/>
            <person name="Klingl A."/>
            <person name="Woyke T."/>
            <person name="Ryan C.M."/>
            <person name="Banfield J.F."/>
        </authorList>
    </citation>
    <scope>NUCLEOTIDE SEQUENCE [LARGE SCALE GENOMIC DNA]</scope>
</reference>
<feature type="transmembrane region" description="Helical" evidence="8">
    <location>
        <begin position="217"/>
        <end position="235"/>
    </location>
</feature>
<dbReference type="GO" id="GO:0016763">
    <property type="term" value="F:pentosyltransferase activity"/>
    <property type="evidence" value="ECO:0007669"/>
    <property type="project" value="TreeGrafter"/>
</dbReference>
<evidence type="ECO:0000256" key="1">
    <source>
        <dbReference type="ARBA" id="ARBA00004651"/>
    </source>
</evidence>
<organism evidence="10 11">
    <name type="scientific">Candidatus Beckwithbacteria bacterium CG10_big_fil_rev_8_21_14_0_10_34_10</name>
    <dbReference type="NCBI Taxonomy" id="1974495"/>
    <lineage>
        <taxon>Bacteria</taxon>
        <taxon>Candidatus Beckwithiibacteriota</taxon>
    </lineage>
</organism>
<keyword evidence="5 8" id="KW-0812">Transmembrane</keyword>
<evidence type="ECO:0000313" key="11">
    <source>
        <dbReference type="Proteomes" id="UP000230093"/>
    </source>
</evidence>
<accession>A0A2H0W927</accession>
<keyword evidence="4" id="KW-0808">Transferase</keyword>
<dbReference type="Proteomes" id="UP000230093">
    <property type="component" value="Unassembled WGS sequence"/>
</dbReference>
<proteinExistence type="predicted"/>
<evidence type="ECO:0000256" key="6">
    <source>
        <dbReference type="ARBA" id="ARBA00022989"/>
    </source>
</evidence>
<evidence type="ECO:0000256" key="7">
    <source>
        <dbReference type="ARBA" id="ARBA00023136"/>
    </source>
</evidence>
<keyword evidence="2" id="KW-1003">Cell membrane</keyword>
<keyword evidence="3" id="KW-0328">Glycosyltransferase</keyword>
<feature type="domain" description="Glycosyltransferase RgtA/B/C/D-like" evidence="9">
    <location>
        <begin position="78"/>
        <end position="231"/>
    </location>
</feature>
<dbReference type="PANTHER" id="PTHR33908:SF11">
    <property type="entry name" value="MEMBRANE PROTEIN"/>
    <property type="match status" value="1"/>
</dbReference>
<dbReference type="InterPro" id="IPR050297">
    <property type="entry name" value="LipidA_mod_glycosyltrf_83"/>
</dbReference>
<evidence type="ECO:0000313" key="10">
    <source>
        <dbReference type="EMBL" id="PIS09170.1"/>
    </source>
</evidence>
<dbReference type="AlphaFoldDB" id="A0A2H0W927"/>
<feature type="transmembrane region" description="Helical" evidence="8">
    <location>
        <begin position="97"/>
        <end position="117"/>
    </location>
</feature>
<evidence type="ECO:0000256" key="8">
    <source>
        <dbReference type="SAM" id="Phobius"/>
    </source>
</evidence>